<dbReference type="Pfam" id="PF12118">
    <property type="entry name" value="SprA-related"/>
    <property type="match status" value="1"/>
</dbReference>
<protein>
    <submittedName>
        <fullName evidence="1">Uncharacterized protein</fullName>
    </submittedName>
</protein>
<comment type="caution">
    <text evidence="1">The sequence shown here is derived from an EMBL/GenBank/DDBJ whole genome shotgun (WGS) entry which is preliminary data.</text>
</comment>
<dbReference type="RefSeq" id="WP_053585181.1">
    <property type="nucleotide sequence ID" value="NZ_LGRV01000007.1"/>
</dbReference>
<gene>
    <name evidence="1" type="ORF">AEA09_17225</name>
</gene>
<accession>A0ABR5JX07</accession>
<proteinExistence type="predicted"/>
<evidence type="ECO:0000313" key="2">
    <source>
        <dbReference type="Proteomes" id="UP000050668"/>
    </source>
</evidence>
<evidence type="ECO:0000313" key="1">
    <source>
        <dbReference type="EMBL" id="KOS66487.1"/>
    </source>
</evidence>
<dbReference type="EMBL" id="LGRV01000007">
    <property type="protein sequence ID" value="KOS66487.1"/>
    <property type="molecule type" value="Genomic_DNA"/>
</dbReference>
<dbReference type="Proteomes" id="UP000050668">
    <property type="component" value="Unassembled WGS sequence"/>
</dbReference>
<sequence>MKISGLIQQERIAALEDRRKILQRKGVGDVYRKNLQYFQPKKNPALIELENLLFGHKDHDLYEKHKEESKEVTHQEQATIREMQQTEKSVRAHEQAHKAVGGDVTGPISYTHTTGPEGERYITGGEVSITAGAGSTEEETLQILEKVRSAALAPVDPSPQDLRVAASAGEQIQQVQAKLNGTEIEETNDLDEEPAFVREPIEIKVPERFSKELKLDPFADTIFGRSYEESYMANIFKHVAAKYTAHSEMAKNGYLPRYEPTFSWTA</sequence>
<name>A0ABR5JX07_9BACI</name>
<keyword evidence="2" id="KW-1185">Reference proteome</keyword>
<organism evidence="1 2">
    <name type="scientific">Lysinibacillus contaminans</name>
    <dbReference type="NCBI Taxonomy" id="1293441"/>
    <lineage>
        <taxon>Bacteria</taxon>
        <taxon>Bacillati</taxon>
        <taxon>Bacillota</taxon>
        <taxon>Bacilli</taxon>
        <taxon>Bacillales</taxon>
        <taxon>Bacillaceae</taxon>
        <taxon>Lysinibacillus</taxon>
    </lineage>
</organism>
<dbReference type="InterPro" id="IPR021973">
    <property type="entry name" value="SprA-related"/>
</dbReference>
<reference evidence="2" key="1">
    <citation type="submission" date="2015-07" db="EMBL/GenBank/DDBJ databases">
        <title>Fjat-14205 dsm 2895.</title>
        <authorList>
            <person name="Liu B."/>
            <person name="Wang J."/>
            <person name="Zhu Y."/>
            <person name="Liu G."/>
            <person name="Chen Q."/>
            <person name="Chen Z."/>
            <person name="Lan J."/>
            <person name="Che J."/>
            <person name="Ge C."/>
            <person name="Shi H."/>
            <person name="Pan Z."/>
            <person name="Liu X."/>
        </authorList>
    </citation>
    <scope>NUCLEOTIDE SEQUENCE [LARGE SCALE GENOMIC DNA]</scope>
    <source>
        <strain evidence="2">DSM 25560</strain>
    </source>
</reference>